<keyword evidence="1" id="KW-0732">Signal</keyword>
<organism evidence="2 3">
    <name type="scientific">Marasmiellus scandens</name>
    <dbReference type="NCBI Taxonomy" id="2682957"/>
    <lineage>
        <taxon>Eukaryota</taxon>
        <taxon>Fungi</taxon>
        <taxon>Dikarya</taxon>
        <taxon>Basidiomycota</taxon>
        <taxon>Agaricomycotina</taxon>
        <taxon>Agaricomycetes</taxon>
        <taxon>Agaricomycetidae</taxon>
        <taxon>Agaricales</taxon>
        <taxon>Marasmiineae</taxon>
        <taxon>Omphalotaceae</taxon>
        <taxon>Marasmiellus</taxon>
    </lineage>
</organism>
<name>A0ABR1J6J4_9AGAR</name>
<proteinExistence type="predicted"/>
<sequence>MRNNCPFTKPLELFAVLLICSEGSFWFMSDSESQIFKTEFQTSVFENAFQKAWDGLISDGKRVTDLQHALGQLPDDKEWMNNYDMNEHKEMLFQIILDNHLSHANRQ</sequence>
<feature type="chain" id="PRO_5046498263" evidence="1">
    <location>
        <begin position="24"/>
        <end position="107"/>
    </location>
</feature>
<comment type="caution">
    <text evidence="2">The sequence shown here is derived from an EMBL/GenBank/DDBJ whole genome shotgun (WGS) entry which is preliminary data.</text>
</comment>
<reference evidence="2 3" key="1">
    <citation type="submission" date="2024-01" db="EMBL/GenBank/DDBJ databases">
        <title>A draft genome for the cacao thread blight pathogen Marasmiellus scandens.</title>
        <authorList>
            <person name="Baruah I.K."/>
            <person name="Leung J."/>
            <person name="Bukari Y."/>
            <person name="Amoako-Attah I."/>
            <person name="Meinhardt L.W."/>
            <person name="Bailey B.A."/>
            <person name="Cohen S.P."/>
        </authorList>
    </citation>
    <scope>NUCLEOTIDE SEQUENCE [LARGE SCALE GENOMIC DNA]</scope>
    <source>
        <strain evidence="2 3">GH-19</strain>
    </source>
</reference>
<protein>
    <submittedName>
        <fullName evidence="2">Uncharacterized protein</fullName>
    </submittedName>
</protein>
<feature type="signal peptide" evidence="1">
    <location>
        <begin position="1"/>
        <end position="23"/>
    </location>
</feature>
<gene>
    <name evidence="2" type="ORF">VKT23_013561</name>
</gene>
<dbReference type="Proteomes" id="UP001498398">
    <property type="component" value="Unassembled WGS sequence"/>
</dbReference>
<accession>A0ABR1J6J4</accession>
<dbReference type="EMBL" id="JBANRG010000037">
    <property type="protein sequence ID" value="KAK7448832.1"/>
    <property type="molecule type" value="Genomic_DNA"/>
</dbReference>
<keyword evidence="3" id="KW-1185">Reference proteome</keyword>
<evidence type="ECO:0000256" key="1">
    <source>
        <dbReference type="SAM" id="SignalP"/>
    </source>
</evidence>
<evidence type="ECO:0000313" key="3">
    <source>
        <dbReference type="Proteomes" id="UP001498398"/>
    </source>
</evidence>
<evidence type="ECO:0000313" key="2">
    <source>
        <dbReference type="EMBL" id="KAK7448832.1"/>
    </source>
</evidence>